<dbReference type="GO" id="GO:0003676">
    <property type="term" value="F:nucleic acid binding"/>
    <property type="evidence" value="ECO:0007669"/>
    <property type="project" value="InterPro"/>
</dbReference>
<name>A0A938BP26_UNCEI</name>
<dbReference type="Pfam" id="PF00270">
    <property type="entry name" value="DEAD"/>
    <property type="match status" value="1"/>
</dbReference>
<dbReference type="PROSITE" id="PS51194">
    <property type="entry name" value="HELICASE_CTER"/>
    <property type="match status" value="1"/>
</dbReference>
<dbReference type="Proteomes" id="UP000748308">
    <property type="component" value="Unassembled WGS sequence"/>
</dbReference>
<evidence type="ECO:0000313" key="7">
    <source>
        <dbReference type="Proteomes" id="UP000748308"/>
    </source>
</evidence>
<sequence length="876" mass="96100">MTPRSEPRAGVAARPRRRRASRGRREQARDRTLLGRVEDLAAGSFSLVHAEELPERAARFGELSRPLPAPLAGALAAAGIERLYVHQAAAVDGARRGEHFVVVTGTASGKTLCYQLPLLERWLAEPQATSLLLFPTKALAQDQLKSLAALQEAAAGTLPFLAGTYDGDTPARQRAKLRDEAALILTNPDMLHSGILPNHARWARFFTSLRYVVCDEIHVYRGIFGSNVANVLRRLRRICRHYGSDPLFICSSATIANPRELAENLTGRPFRLVDDDGAPRGRKHFVLWNPRLISEATMDRRSSNLEARDLMASFVRSGHQTIAFVRARQVAEVLLRYAREELERDGGGVADRIRSYRGGYLPEERRAIERALFDGELSGVISTNALELGIDVGALDVALLVGYPGTIASTWQQAGRAGRTAAESLAVLVAHNTPIDQYLMRHPEYFFRQSPENAVIDPDNAHILLGHLRAAAYELPVTPDDEGLFGEYAPAILGILAEAGEVQGIKGRWYFSTSGYPAADISLRNASDQVFLIADTAVSPSPGELPAALARRLTRPGRIIGTLDEPSAFAQLHAQAIYLHEGQSYFVDHLDLSERVAYVHPVKLEYYTQSISDSRIRILATQAEQVWRTAESGFGDLAVSEKVYMFKKIRFETREALGFGPCDLPVQTLETEGCWVTPPPEALAEVVRYGRVPVEGLWGIANVLRDVVTLHAMCDVMDVGTTVDSRGTGLPSIFLYDRYPGGLGFAHKAFGLLDELFAGACEMIAGCPCEGGCPSCVGAPVLPHSASEPDGSGRGRIPDKEAALVLLHHLLQREPYLPKGGVRPWSGSGWDPVRSRAPGEEAFPEKQWRTFKPLPPELEQRLRRSLGRMAERSPGP</sequence>
<dbReference type="Pfam" id="PF00271">
    <property type="entry name" value="Helicase_C"/>
    <property type="match status" value="1"/>
</dbReference>
<dbReference type="PANTHER" id="PTHR47957">
    <property type="entry name" value="ATP-DEPENDENT HELICASE HRQ1"/>
    <property type="match status" value="1"/>
</dbReference>
<feature type="region of interest" description="Disordered" evidence="3">
    <location>
        <begin position="1"/>
        <end position="29"/>
    </location>
</feature>
<keyword evidence="6" id="KW-0378">Hydrolase</keyword>
<dbReference type="Gene3D" id="3.40.50.300">
    <property type="entry name" value="P-loop containing nucleotide triphosphate hydrolases"/>
    <property type="match status" value="2"/>
</dbReference>
<dbReference type="SMART" id="SM00487">
    <property type="entry name" value="DEXDc"/>
    <property type="match status" value="1"/>
</dbReference>
<evidence type="ECO:0000256" key="2">
    <source>
        <dbReference type="ARBA" id="ARBA00022840"/>
    </source>
</evidence>
<dbReference type="PANTHER" id="PTHR47957:SF3">
    <property type="entry name" value="ATP-DEPENDENT HELICASE HRQ1"/>
    <property type="match status" value="1"/>
</dbReference>
<dbReference type="InterPro" id="IPR055227">
    <property type="entry name" value="HRQ1_WHD"/>
</dbReference>
<feature type="compositionally biased region" description="Basic and acidic residues" evidence="3">
    <location>
        <begin position="833"/>
        <end position="848"/>
    </location>
</feature>
<dbReference type="InterPro" id="IPR018973">
    <property type="entry name" value="MZB"/>
</dbReference>
<dbReference type="AlphaFoldDB" id="A0A938BP26"/>
<dbReference type="SUPFAM" id="SSF52540">
    <property type="entry name" value="P-loop containing nucleoside triphosphate hydrolases"/>
    <property type="match status" value="1"/>
</dbReference>
<dbReference type="GO" id="GO:0043138">
    <property type="term" value="F:3'-5' DNA helicase activity"/>
    <property type="evidence" value="ECO:0007669"/>
    <property type="project" value="TreeGrafter"/>
</dbReference>
<dbReference type="GO" id="GO:0036297">
    <property type="term" value="P:interstrand cross-link repair"/>
    <property type="evidence" value="ECO:0007669"/>
    <property type="project" value="TreeGrafter"/>
</dbReference>
<dbReference type="PROSITE" id="PS51192">
    <property type="entry name" value="HELICASE_ATP_BIND_1"/>
    <property type="match status" value="1"/>
</dbReference>
<dbReference type="InterPro" id="IPR001650">
    <property type="entry name" value="Helicase_C-like"/>
</dbReference>
<gene>
    <name evidence="6" type="ORF">FJY75_08510</name>
</gene>
<keyword evidence="1" id="KW-0547">Nucleotide-binding</keyword>
<evidence type="ECO:0000259" key="5">
    <source>
        <dbReference type="PROSITE" id="PS51194"/>
    </source>
</evidence>
<dbReference type="CDD" id="cd18797">
    <property type="entry name" value="SF2_C_Hrq"/>
    <property type="match status" value="1"/>
</dbReference>
<feature type="domain" description="Helicase ATP-binding" evidence="4">
    <location>
        <begin position="91"/>
        <end position="273"/>
    </location>
</feature>
<comment type="caution">
    <text evidence="6">The sequence shown here is derived from an EMBL/GenBank/DDBJ whole genome shotgun (WGS) entry which is preliminary data.</text>
</comment>
<evidence type="ECO:0000259" key="4">
    <source>
        <dbReference type="PROSITE" id="PS51192"/>
    </source>
</evidence>
<dbReference type="InterPro" id="IPR027417">
    <property type="entry name" value="P-loop_NTPase"/>
</dbReference>
<dbReference type="SMART" id="SM00490">
    <property type="entry name" value="HELICc"/>
    <property type="match status" value="1"/>
</dbReference>
<dbReference type="GO" id="GO:0005524">
    <property type="term" value="F:ATP binding"/>
    <property type="evidence" value="ECO:0007669"/>
    <property type="project" value="UniProtKB-KW"/>
</dbReference>
<dbReference type="InterPro" id="IPR011545">
    <property type="entry name" value="DEAD/DEAH_box_helicase_dom"/>
</dbReference>
<feature type="domain" description="Helicase C-terminal" evidence="5">
    <location>
        <begin position="309"/>
        <end position="462"/>
    </location>
</feature>
<dbReference type="InterPro" id="IPR014001">
    <property type="entry name" value="Helicase_ATP-bd"/>
</dbReference>
<dbReference type="CDD" id="cd17923">
    <property type="entry name" value="DEXHc_Hrq1-like"/>
    <property type="match status" value="1"/>
</dbReference>
<evidence type="ECO:0000256" key="3">
    <source>
        <dbReference type="SAM" id="MobiDB-lite"/>
    </source>
</evidence>
<evidence type="ECO:0000256" key="1">
    <source>
        <dbReference type="ARBA" id="ARBA00022741"/>
    </source>
</evidence>
<dbReference type="GO" id="GO:0006289">
    <property type="term" value="P:nucleotide-excision repair"/>
    <property type="evidence" value="ECO:0007669"/>
    <property type="project" value="TreeGrafter"/>
</dbReference>
<reference evidence="6" key="1">
    <citation type="submission" date="2019-03" db="EMBL/GenBank/DDBJ databases">
        <title>Lake Tanganyika Metagenome-Assembled Genomes (MAGs).</title>
        <authorList>
            <person name="Tran P."/>
        </authorList>
    </citation>
    <scope>NUCLEOTIDE SEQUENCE</scope>
    <source>
        <strain evidence="6">M_DeepCast_400m_m2_100</strain>
    </source>
</reference>
<dbReference type="Pfam" id="PF22982">
    <property type="entry name" value="WHD_HRQ1"/>
    <property type="match status" value="1"/>
</dbReference>
<keyword evidence="2" id="KW-0067">ATP-binding</keyword>
<accession>A0A938BP26</accession>
<organism evidence="6 7">
    <name type="scientific">Eiseniibacteriota bacterium</name>
    <dbReference type="NCBI Taxonomy" id="2212470"/>
    <lineage>
        <taxon>Bacteria</taxon>
        <taxon>Candidatus Eiseniibacteriota</taxon>
    </lineage>
</organism>
<dbReference type="EMBL" id="VGIY01000210">
    <property type="protein sequence ID" value="MBM3317883.1"/>
    <property type="molecule type" value="Genomic_DNA"/>
</dbReference>
<dbReference type="Pfam" id="PF09369">
    <property type="entry name" value="MZB"/>
    <property type="match status" value="1"/>
</dbReference>
<evidence type="ECO:0000313" key="6">
    <source>
        <dbReference type="EMBL" id="MBM3317883.1"/>
    </source>
</evidence>
<keyword evidence="6" id="KW-0347">Helicase</keyword>
<feature type="region of interest" description="Disordered" evidence="3">
    <location>
        <begin position="827"/>
        <end position="876"/>
    </location>
</feature>
<proteinExistence type="predicted"/>
<protein>
    <submittedName>
        <fullName evidence="6">DEAD/DEAH box helicase</fullName>
    </submittedName>
</protein>